<evidence type="ECO:0000313" key="2">
    <source>
        <dbReference type="EMBL" id="GMA24057.1"/>
    </source>
</evidence>
<evidence type="ECO:0000313" key="3">
    <source>
        <dbReference type="Proteomes" id="UP001157091"/>
    </source>
</evidence>
<gene>
    <name evidence="2" type="ORF">GCM10025864_18160</name>
</gene>
<dbReference type="PANTHER" id="PTHR43433:SF5">
    <property type="entry name" value="AB HYDROLASE-1 DOMAIN-CONTAINING PROTEIN"/>
    <property type="match status" value="1"/>
</dbReference>
<evidence type="ECO:0000259" key="1">
    <source>
        <dbReference type="Pfam" id="PF00561"/>
    </source>
</evidence>
<dbReference type="Proteomes" id="UP001157091">
    <property type="component" value="Unassembled WGS sequence"/>
</dbReference>
<protein>
    <submittedName>
        <fullName evidence="2">Alpha/beta hydrolase</fullName>
    </submittedName>
</protein>
<sequence>MIETEVGADDGRRLHVYDSVGGPAPRVVYWLHGSGMSGLPPTPLLDAADALGVRVVAHDRPGYGASGARPGRSVADGAADVVTVLDALGIASAGVLGLSAGGMHALAAAALAPERVLAAAVLGCPAPFGAVGLDWFAGMSEANRAEFDAALRGADALRAHLGTAELDPSVFAPEDLAAMHGPFWEWQLAAAGADTTEGVIEDELASLSDWGFRLDSISAPTLLVHGTGDTFVPVSHARWLAAELPASTLRTEPGGHISTIPFSSDAMTWLASRTAAANP</sequence>
<dbReference type="PRINTS" id="PR00111">
    <property type="entry name" value="ABHYDROLASE"/>
</dbReference>
<reference evidence="3" key="1">
    <citation type="journal article" date="2019" name="Int. J. Syst. Evol. Microbiol.">
        <title>The Global Catalogue of Microorganisms (GCM) 10K type strain sequencing project: providing services to taxonomists for standard genome sequencing and annotation.</title>
        <authorList>
            <consortium name="The Broad Institute Genomics Platform"/>
            <consortium name="The Broad Institute Genome Sequencing Center for Infectious Disease"/>
            <person name="Wu L."/>
            <person name="Ma J."/>
        </authorList>
    </citation>
    <scope>NUCLEOTIDE SEQUENCE [LARGE SCALE GENOMIC DNA]</scope>
    <source>
        <strain evidence="3">NBRC 106348</strain>
    </source>
</reference>
<keyword evidence="2" id="KW-0378">Hydrolase</keyword>
<dbReference type="GO" id="GO:0016787">
    <property type="term" value="F:hydrolase activity"/>
    <property type="evidence" value="ECO:0007669"/>
    <property type="project" value="UniProtKB-KW"/>
</dbReference>
<dbReference type="Pfam" id="PF00561">
    <property type="entry name" value="Abhydrolase_1"/>
    <property type="match status" value="1"/>
</dbReference>
<name>A0ABQ6I0B3_9MICO</name>
<dbReference type="InterPro" id="IPR050471">
    <property type="entry name" value="AB_hydrolase"/>
</dbReference>
<dbReference type="Gene3D" id="3.40.50.1820">
    <property type="entry name" value="alpha/beta hydrolase"/>
    <property type="match status" value="1"/>
</dbReference>
<feature type="domain" description="AB hydrolase-1" evidence="1">
    <location>
        <begin position="27"/>
        <end position="258"/>
    </location>
</feature>
<proteinExistence type="predicted"/>
<dbReference type="InterPro" id="IPR000073">
    <property type="entry name" value="AB_hydrolase_1"/>
</dbReference>
<accession>A0ABQ6I0B3</accession>
<organism evidence="2 3">
    <name type="scientific">Luteimicrobium album</name>
    <dbReference type="NCBI Taxonomy" id="1054550"/>
    <lineage>
        <taxon>Bacteria</taxon>
        <taxon>Bacillati</taxon>
        <taxon>Actinomycetota</taxon>
        <taxon>Actinomycetes</taxon>
        <taxon>Micrococcales</taxon>
        <taxon>Luteimicrobium</taxon>
    </lineage>
</organism>
<keyword evidence="3" id="KW-1185">Reference proteome</keyword>
<dbReference type="EMBL" id="BSUK01000001">
    <property type="protein sequence ID" value="GMA24057.1"/>
    <property type="molecule type" value="Genomic_DNA"/>
</dbReference>
<dbReference type="SUPFAM" id="SSF53474">
    <property type="entry name" value="alpha/beta-Hydrolases"/>
    <property type="match status" value="1"/>
</dbReference>
<dbReference type="RefSeq" id="WP_284294985.1">
    <property type="nucleotide sequence ID" value="NZ_BSUK01000001.1"/>
</dbReference>
<dbReference type="PANTHER" id="PTHR43433">
    <property type="entry name" value="HYDROLASE, ALPHA/BETA FOLD FAMILY PROTEIN"/>
    <property type="match status" value="1"/>
</dbReference>
<comment type="caution">
    <text evidence="2">The sequence shown here is derived from an EMBL/GenBank/DDBJ whole genome shotgun (WGS) entry which is preliminary data.</text>
</comment>
<dbReference type="InterPro" id="IPR029058">
    <property type="entry name" value="AB_hydrolase_fold"/>
</dbReference>